<evidence type="ECO:0000256" key="3">
    <source>
        <dbReference type="ARBA" id="ARBA00022806"/>
    </source>
</evidence>
<dbReference type="PANTHER" id="PTHR45821:SF2">
    <property type="entry name" value="SNF2 DOMAIN-CONTAINING PROTEIN CLASSY 2"/>
    <property type="match status" value="1"/>
</dbReference>
<reference evidence="7 8" key="1">
    <citation type="submission" date="2024-01" db="EMBL/GenBank/DDBJ databases">
        <title>The genomes of 5 underutilized Papilionoideae crops provide insights into root nodulation and disease resistanc.</title>
        <authorList>
            <person name="Jiang F."/>
        </authorList>
    </citation>
    <scope>NUCLEOTIDE SEQUENCE [LARGE SCALE GENOMIC DNA]</scope>
    <source>
        <strain evidence="7">JINMINGXINNONG_FW02</strain>
        <tissue evidence="7">Leaves</tissue>
    </source>
</reference>
<gene>
    <name evidence="7" type="ORF">VNO80_04868</name>
</gene>
<name>A0AAN9NU65_PHACN</name>
<dbReference type="SUPFAM" id="SSF52540">
    <property type="entry name" value="P-loop containing nucleoside triphosphate hydrolases"/>
    <property type="match status" value="1"/>
</dbReference>
<evidence type="ECO:0000256" key="1">
    <source>
        <dbReference type="ARBA" id="ARBA00004123"/>
    </source>
</evidence>
<dbReference type="Proteomes" id="UP001374584">
    <property type="component" value="Unassembled WGS sequence"/>
</dbReference>
<dbReference type="EMBL" id="JAYMYR010000002">
    <property type="protein sequence ID" value="KAK7379409.1"/>
    <property type="molecule type" value="Genomic_DNA"/>
</dbReference>
<protein>
    <recommendedName>
        <fullName evidence="6">SNF2 N-terminal domain-containing protein</fullName>
    </recommendedName>
</protein>
<keyword evidence="3" id="KW-0347">Helicase</keyword>
<evidence type="ECO:0000256" key="2">
    <source>
        <dbReference type="ARBA" id="ARBA00022741"/>
    </source>
</evidence>
<dbReference type="InterPro" id="IPR027417">
    <property type="entry name" value="P-loop_NTPase"/>
</dbReference>
<evidence type="ECO:0000259" key="6">
    <source>
        <dbReference type="Pfam" id="PF00176"/>
    </source>
</evidence>
<comment type="caution">
    <text evidence="7">The sequence shown here is derived from an EMBL/GenBank/DDBJ whole genome shotgun (WGS) entry which is preliminary data.</text>
</comment>
<dbReference type="AlphaFoldDB" id="A0AAN9NU65"/>
<evidence type="ECO:0000256" key="4">
    <source>
        <dbReference type="ARBA" id="ARBA00022840"/>
    </source>
</evidence>
<proteinExistence type="predicted"/>
<dbReference type="InterPro" id="IPR044567">
    <property type="entry name" value="CLSY/DRD1"/>
</dbReference>
<dbReference type="GO" id="GO:0005524">
    <property type="term" value="F:ATP binding"/>
    <property type="evidence" value="ECO:0007669"/>
    <property type="project" value="UniProtKB-KW"/>
</dbReference>
<evidence type="ECO:0000313" key="8">
    <source>
        <dbReference type="Proteomes" id="UP001374584"/>
    </source>
</evidence>
<dbReference type="PANTHER" id="PTHR45821">
    <property type="entry name" value="SNF2 DOMAIN-CONTAINING PROTEIN CLASSY 2-RELATED"/>
    <property type="match status" value="1"/>
</dbReference>
<dbReference type="Pfam" id="PF00176">
    <property type="entry name" value="SNF2-rel_dom"/>
    <property type="match status" value="1"/>
</dbReference>
<keyword evidence="4" id="KW-0067">ATP-binding</keyword>
<organism evidence="7 8">
    <name type="scientific">Phaseolus coccineus</name>
    <name type="common">Scarlet runner bean</name>
    <name type="synonym">Phaseolus multiflorus</name>
    <dbReference type="NCBI Taxonomy" id="3886"/>
    <lineage>
        <taxon>Eukaryota</taxon>
        <taxon>Viridiplantae</taxon>
        <taxon>Streptophyta</taxon>
        <taxon>Embryophyta</taxon>
        <taxon>Tracheophyta</taxon>
        <taxon>Spermatophyta</taxon>
        <taxon>Magnoliopsida</taxon>
        <taxon>eudicotyledons</taxon>
        <taxon>Gunneridae</taxon>
        <taxon>Pentapetalae</taxon>
        <taxon>rosids</taxon>
        <taxon>fabids</taxon>
        <taxon>Fabales</taxon>
        <taxon>Fabaceae</taxon>
        <taxon>Papilionoideae</taxon>
        <taxon>50 kb inversion clade</taxon>
        <taxon>NPAAA clade</taxon>
        <taxon>indigoferoid/millettioid clade</taxon>
        <taxon>Phaseoleae</taxon>
        <taxon>Phaseolus</taxon>
    </lineage>
</organism>
<accession>A0AAN9NU65</accession>
<sequence length="439" mass="50366">MLIELRVCNAKIITIGPRRRAFFSDLRIRSRKATLSDCSTFLRRGIDICVLSASESGDTNSDGFCADNVWLDAKIKSIQRKPHNSGCSCLYYVNLYVNQGSLGREIRTLSKEVKVIGINEIAILQKLKRNTCEDQHYRWESSEDCSKLLHTKLILGKFGSDLSWLVVTSALKKRDSLALEHHALNDKGTSSNANYSNPERKRKRFLDLKDDEGSDPGWEDLNSNLKSKRNDRSLNATAYKEIIDSYLKDINRTPTKEEPTILYEEIGIYCFKCGFVETEIKYVTPPFMKRHYGVRQQEEKQCSGKEADKDDDFHQLSSRVKLISMEHDNVWKLIPELREKMHVHQKKAFEFLWQNIGGSMEPTLTDAESKRRGGCVISHSPGSGKTFLTIGFLISYLKLFPGMKPLVLAPTTTLHTWHKEFIKWDISMPVLSDSWARWT</sequence>
<dbReference type="InterPro" id="IPR038718">
    <property type="entry name" value="SNF2-like_sf"/>
</dbReference>
<keyword evidence="8" id="KW-1185">Reference proteome</keyword>
<evidence type="ECO:0000313" key="7">
    <source>
        <dbReference type="EMBL" id="KAK7379409.1"/>
    </source>
</evidence>
<feature type="domain" description="SNF2 N-terminal" evidence="6">
    <location>
        <begin position="345"/>
        <end position="425"/>
    </location>
</feature>
<dbReference type="GO" id="GO:0005634">
    <property type="term" value="C:nucleus"/>
    <property type="evidence" value="ECO:0007669"/>
    <property type="project" value="UniProtKB-SubCell"/>
</dbReference>
<dbReference type="Gene3D" id="3.40.50.10810">
    <property type="entry name" value="Tandem AAA-ATPase domain"/>
    <property type="match status" value="1"/>
</dbReference>
<dbReference type="InterPro" id="IPR000330">
    <property type="entry name" value="SNF2_N"/>
</dbReference>
<keyword evidence="5" id="KW-0539">Nucleus</keyword>
<dbReference type="GO" id="GO:0004386">
    <property type="term" value="F:helicase activity"/>
    <property type="evidence" value="ECO:0007669"/>
    <property type="project" value="UniProtKB-KW"/>
</dbReference>
<dbReference type="GO" id="GO:0080188">
    <property type="term" value="P:gene silencing by siRNA-directed DNA methylation"/>
    <property type="evidence" value="ECO:0007669"/>
    <property type="project" value="InterPro"/>
</dbReference>
<evidence type="ECO:0000256" key="5">
    <source>
        <dbReference type="ARBA" id="ARBA00023242"/>
    </source>
</evidence>
<keyword evidence="2" id="KW-0547">Nucleotide-binding</keyword>
<comment type="subcellular location">
    <subcellularLocation>
        <location evidence="1">Nucleus</location>
    </subcellularLocation>
</comment>
<keyword evidence="3" id="KW-0378">Hydrolase</keyword>